<name>D5UHC8_CELFN</name>
<comment type="subcellular location">
    <subcellularLocation>
        <location evidence="1">Cell membrane</location>
        <topology evidence="1">Multi-pass membrane protein</topology>
    </subcellularLocation>
</comment>
<feature type="transmembrane region" description="Helical" evidence="6">
    <location>
        <begin position="262"/>
        <end position="280"/>
    </location>
</feature>
<keyword evidence="5 6" id="KW-0472">Membrane</keyword>
<dbReference type="InterPro" id="IPR022791">
    <property type="entry name" value="L-PG_synthase/AglD"/>
</dbReference>
<dbReference type="KEGG" id="cfl:Cfla_2359"/>
<feature type="transmembrane region" description="Helical" evidence="6">
    <location>
        <begin position="52"/>
        <end position="73"/>
    </location>
</feature>
<protein>
    <submittedName>
        <fullName evidence="7">Uncharacterized protein</fullName>
    </submittedName>
</protein>
<proteinExistence type="predicted"/>
<dbReference type="OrthoDB" id="6057470at2"/>
<feature type="transmembrane region" description="Helical" evidence="6">
    <location>
        <begin position="126"/>
        <end position="150"/>
    </location>
</feature>
<evidence type="ECO:0000313" key="8">
    <source>
        <dbReference type="Proteomes" id="UP000000849"/>
    </source>
</evidence>
<evidence type="ECO:0000256" key="6">
    <source>
        <dbReference type="SAM" id="Phobius"/>
    </source>
</evidence>
<gene>
    <name evidence="7" type="ordered locus">Cfla_2359</name>
</gene>
<dbReference type="AlphaFoldDB" id="D5UHC8"/>
<evidence type="ECO:0000256" key="3">
    <source>
        <dbReference type="ARBA" id="ARBA00022692"/>
    </source>
</evidence>
<evidence type="ECO:0000256" key="5">
    <source>
        <dbReference type="ARBA" id="ARBA00023136"/>
    </source>
</evidence>
<reference evidence="7 8" key="1">
    <citation type="journal article" date="2010" name="Stand. Genomic Sci.">
        <title>Complete genome sequence of Cellulomonas flavigena type strain (134).</title>
        <authorList>
            <person name="Abt B."/>
            <person name="Foster B."/>
            <person name="Lapidus A."/>
            <person name="Clum A."/>
            <person name="Sun H."/>
            <person name="Pukall R."/>
            <person name="Lucas S."/>
            <person name="Glavina Del Rio T."/>
            <person name="Nolan M."/>
            <person name="Tice H."/>
            <person name="Cheng J.F."/>
            <person name="Pitluck S."/>
            <person name="Liolios K."/>
            <person name="Ivanova N."/>
            <person name="Mavromatis K."/>
            <person name="Ovchinnikova G."/>
            <person name="Pati A."/>
            <person name="Goodwin L."/>
            <person name="Chen A."/>
            <person name="Palaniappan K."/>
            <person name="Land M."/>
            <person name="Hauser L."/>
            <person name="Chang Y.J."/>
            <person name="Jeffries C.D."/>
            <person name="Rohde M."/>
            <person name="Goker M."/>
            <person name="Woyke T."/>
            <person name="Bristow J."/>
            <person name="Eisen J.A."/>
            <person name="Markowitz V."/>
            <person name="Hugenholtz P."/>
            <person name="Kyrpides N.C."/>
            <person name="Klenk H.P."/>
        </authorList>
    </citation>
    <scope>NUCLEOTIDE SEQUENCE [LARGE SCALE GENOMIC DNA]</scope>
    <source>
        <strain evidence="8">ATCC 482 / DSM 20109 / BCRC 11376 / JCM 18109 / NBRC 3775 / NCIMB 8073 / NRS 134</strain>
    </source>
</reference>
<dbReference type="STRING" id="446466.Cfla_2359"/>
<dbReference type="Proteomes" id="UP000000849">
    <property type="component" value="Chromosome"/>
</dbReference>
<dbReference type="HOGENOM" id="CLU_064500_0_0_11"/>
<sequence>MTPDPAAPRRRLARVARLVALAAVVVFASLFVVREREPIAAGFAGLRWELVAAAGALVVVGLAASAASWRAVLAGLGSRVPARAAARIFFLAQLGKYVPGSVWPVVAQTEMSREYHVPRARSASAALAHLLVGTVCGVVAAAVALATSSADALATYWWTIPVGVVGAAMLVPAVLNRVLGLAFRVLRRPAPEPVGGRDLLVACAWALVVWVAFGTHLWLLLLAHGLTPTPSLWLLATGAYALAWVVGFVVVVLPAGAGAREAALVLALGATVGAGDALALALVSRVLMLGGDVVLAGVAVAAARRGRQEHPLAPAP</sequence>
<dbReference type="EMBL" id="CP001964">
    <property type="protein sequence ID" value="ADG75249.1"/>
    <property type="molecule type" value="Genomic_DNA"/>
</dbReference>
<keyword evidence="2" id="KW-1003">Cell membrane</keyword>
<accession>D5UHC8</accession>
<keyword evidence="8" id="KW-1185">Reference proteome</keyword>
<dbReference type="Pfam" id="PF03706">
    <property type="entry name" value="LPG_synthase_TM"/>
    <property type="match status" value="1"/>
</dbReference>
<evidence type="ECO:0000256" key="4">
    <source>
        <dbReference type="ARBA" id="ARBA00022989"/>
    </source>
</evidence>
<evidence type="ECO:0000256" key="2">
    <source>
        <dbReference type="ARBA" id="ARBA00022475"/>
    </source>
</evidence>
<dbReference type="RefSeq" id="WP_013117583.1">
    <property type="nucleotide sequence ID" value="NC_014151.1"/>
</dbReference>
<feature type="transmembrane region" description="Helical" evidence="6">
    <location>
        <begin position="199"/>
        <end position="221"/>
    </location>
</feature>
<organism evidence="7 8">
    <name type="scientific">Cellulomonas flavigena (strain ATCC 482 / DSM 20109 / BCRC 11376 / JCM 18109 / NBRC 3775 / NCIMB 8073 / NRS 134)</name>
    <dbReference type="NCBI Taxonomy" id="446466"/>
    <lineage>
        <taxon>Bacteria</taxon>
        <taxon>Bacillati</taxon>
        <taxon>Actinomycetota</taxon>
        <taxon>Actinomycetes</taxon>
        <taxon>Micrococcales</taxon>
        <taxon>Cellulomonadaceae</taxon>
        <taxon>Cellulomonas</taxon>
    </lineage>
</organism>
<evidence type="ECO:0000256" key="1">
    <source>
        <dbReference type="ARBA" id="ARBA00004651"/>
    </source>
</evidence>
<feature type="transmembrane region" description="Helical" evidence="6">
    <location>
        <begin position="233"/>
        <end position="255"/>
    </location>
</feature>
<feature type="transmembrane region" description="Helical" evidence="6">
    <location>
        <begin position="156"/>
        <end position="179"/>
    </location>
</feature>
<evidence type="ECO:0000313" key="7">
    <source>
        <dbReference type="EMBL" id="ADG75249.1"/>
    </source>
</evidence>
<dbReference type="GO" id="GO:0005886">
    <property type="term" value="C:plasma membrane"/>
    <property type="evidence" value="ECO:0007669"/>
    <property type="project" value="UniProtKB-SubCell"/>
</dbReference>
<keyword evidence="3 6" id="KW-0812">Transmembrane</keyword>
<keyword evidence="4 6" id="KW-1133">Transmembrane helix</keyword>
<dbReference type="eggNOG" id="COG0392">
    <property type="taxonomic scope" value="Bacteria"/>
</dbReference>
<feature type="transmembrane region" description="Helical" evidence="6">
    <location>
        <begin position="12"/>
        <end position="32"/>
    </location>
</feature>